<dbReference type="SUPFAM" id="SSF51161">
    <property type="entry name" value="Trimeric LpxA-like enzymes"/>
    <property type="match status" value="1"/>
</dbReference>
<name>A0A3B0YDK2_9ZZZZ</name>
<protein>
    <submittedName>
        <fullName evidence="1">Protein YrdA</fullName>
    </submittedName>
</protein>
<dbReference type="InterPro" id="IPR001451">
    <property type="entry name" value="Hexapep"/>
</dbReference>
<dbReference type="EMBL" id="UOFG01000287">
    <property type="protein sequence ID" value="VAW66824.1"/>
    <property type="molecule type" value="Genomic_DNA"/>
</dbReference>
<dbReference type="PANTHER" id="PTHR13061">
    <property type="entry name" value="DYNACTIN SUBUNIT P25"/>
    <property type="match status" value="1"/>
</dbReference>
<dbReference type="PANTHER" id="PTHR13061:SF56">
    <property type="entry name" value="PROTEIN YRDA"/>
    <property type="match status" value="1"/>
</dbReference>
<reference evidence="1" key="1">
    <citation type="submission" date="2018-06" db="EMBL/GenBank/DDBJ databases">
        <authorList>
            <person name="Zhirakovskaya E."/>
        </authorList>
    </citation>
    <scope>NUCLEOTIDE SEQUENCE</scope>
</reference>
<gene>
    <name evidence="1" type="ORF">MNBD_GAMMA11-600</name>
</gene>
<dbReference type="InterPro" id="IPR011004">
    <property type="entry name" value="Trimer_LpxA-like_sf"/>
</dbReference>
<dbReference type="AlphaFoldDB" id="A0A3B0YDK2"/>
<evidence type="ECO:0000313" key="1">
    <source>
        <dbReference type="EMBL" id="VAW66824.1"/>
    </source>
</evidence>
<sequence>MIRNIRAFKKIWPEISASAYIDEAASVIGDVVIGEDTSVWPMVVIRGDVNIIRIGARTNIQDGSVLHVTHKGPLNPQGSALHIGSDVTIGHGAVVHACTIEDECLIGMGCVVLDGAVIEQGAMIGAGSVVSPGKILPGGYLYLGSPARQVRVLNQKEKDFLLYSAQHYVKLKNDYL</sequence>
<accession>A0A3B0YDK2</accession>
<dbReference type="Pfam" id="PF00132">
    <property type="entry name" value="Hexapep"/>
    <property type="match status" value="1"/>
</dbReference>
<dbReference type="InterPro" id="IPR047324">
    <property type="entry name" value="LbH_gamma_CA-like"/>
</dbReference>
<dbReference type="Gene3D" id="2.160.10.10">
    <property type="entry name" value="Hexapeptide repeat proteins"/>
    <property type="match status" value="1"/>
</dbReference>
<organism evidence="1">
    <name type="scientific">hydrothermal vent metagenome</name>
    <dbReference type="NCBI Taxonomy" id="652676"/>
    <lineage>
        <taxon>unclassified sequences</taxon>
        <taxon>metagenomes</taxon>
        <taxon>ecological metagenomes</taxon>
    </lineage>
</organism>
<proteinExistence type="predicted"/>
<dbReference type="CDD" id="cd04645">
    <property type="entry name" value="LbH_gamma_CA_like"/>
    <property type="match status" value="1"/>
</dbReference>
<dbReference type="InterPro" id="IPR050484">
    <property type="entry name" value="Transf_Hexapept/Carb_Anhydrase"/>
</dbReference>